<dbReference type="InterPro" id="IPR003690">
    <property type="entry name" value="MTERF"/>
</dbReference>
<organism evidence="4 5">
    <name type="scientific">Handroanthus impetiginosus</name>
    <dbReference type="NCBI Taxonomy" id="429701"/>
    <lineage>
        <taxon>Eukaryota</taxon>
        <taxon>Viridiplantae</taxon>
        <taxon>Streptophyta</taxon>
        <taxon>Embryophyta</taxon>
        <taxon>Tracheophyta</taxon>
        <taxon>Spermatophyta</taxon>
        <taxon>Magnoliopsida</taxon>
        <taxon>eudicotyledons</taxon>
        <taxon>Gunneridae</taxon>
        <taxon>Pentapetalae</taxon>
        <taxon>asterids</taxon>
        <taxon>lamiids</taxon>
        <taxon>Lamiales</taxon>
        <taxon>Bignoniaceae</taxon>
        <taxon>Crescentiina</taxon>
        <taxon>Tabebuia alliance</taxon>
        <taxon>Handroanthus</taxon>
    </lineage>
</organism>
<dbReference type="FunFam" id="1.25.70.10:FF:000001">
    <property type="entry name" value="Mitochondrial transcription termination factor-like"/>
    <property type="match status" value="1"/>
</dbReference>
<dbReference type="Proteomes" id="UP000231279">
    <property type="component" value="Unassembled WGS sequence"/>
</dbReference>
<dbReference type="EMBL" id="NKXS01004069">
    <property type="protein sequence ID" value="PIN07501.1"/>
    <property type="molecule type" value="Genomic_DNA"/>
</dbReference>
<keyword evidence="5" id="KW-1185">Reference proteome</keyword>
<dbReference type="PANTHER" id="PTHR13068">
    <property type="entry name" value="CGI-12 PROTEIN-RELATED"/>
    <property type="match status" value="1"/>
</dbReference>
<dbReference type="AlphaFoldDB" id="A0A2G9GQD6"/>
<dbReference type="Gene3D" id="1.25.70.10">
    <property type="entry name" value="Transcription termination factor 3, mitochondrial"/>
    <property type="match status" value="1"/>
</dbReference>
<gene>
    <name evidence="4" type="ORF">CDL12_19920</name>
</gene>
<reference evidence="5" key="1">
    <citation type="journal article" date="2018" name="Gigascience">
        <title>Genome assembly of the Pink Ipe (Handroanthus impetiginosus, Bignoniaceae), a highly valued, ecologically keystone Neotropical timber forest tree.</title>
        <authorList>
            <person name="Silva-Junior O.B."/>
            <person name="Grattapaglia D."/>
            <person name="Novaes E."/>
            <person name="Collevatti R.G."/>
        </authorList>
    </citation>
    <scope>NUCLEOTIDE SEQUENCE [LARGE SCALE GENOMIC DNA]</scope>
    <source>
        <strain evidence="5">cv. UFG-1</strain>
    </source>
</reference>
<dbReference type="SMART" id="SM00733">
    <property type="entry name" value="Mterf"/>
    <property type="match status" value="5"/>
</dbReference>
<keyword evidence="3" id="KW-0809">Transit peptide</keyword>
<evidence type="ECO:0000256" key="2">
    <source>
        <dbReference type="ARBA" id="ARBA00022472"/>
    </source>
</evidence>
<dbReference type="InterPro" id="IPR038538">
    <property type="entry name" value="MTERF_sf"/>
</dbReference>
<comment type="caution">
    <text evidence="4">The sequence shown here is derived from an EMBL/GenBank/DDBJ whole genome shotgun (WGS) entry which is preliminary data.</text>
</comment>
<protein>
    <submittedName>
        <fullName evidence="4">Mitochondrial transcription termination factor, mTERF</fullName>
    </submittedName>
</protein>
<dbReference type="OrthoDB" id="637682at2759"/>
<evidence type="ECO:0000256" key="3">
    <source>
        <dbReference type="ARBA" id="ARBA00022946"/>
    </source>
</evidence>
<evidence type="ECO:0000313" key="5">
    <source>
        <dbReference type="Proteomes" id="UP000231279"/>
    </source>
</evidence>
<keyword evidence="2" id="KW-0805">Transcription regulation</keyword>
<dbReference type="Pfam" id="PF02536">
    <property type="entry name" value="mTERF"/>
    <property type="match status" value="1"/>
</dbReference>
<dbReference type="GO" id="GO:0006353">
    <property type="term" value="P:DNA-templated transcription termination"/>
    <property type="evidence" value="ECO:0007669"/>
    <property type="project" value="UniProtKB-KW"/>
</dbReference>
<keyword evidence="2" id="KW-0806">Transcription termination</keyword>
<evidence type="ECO:0000256" key="1">
    <source>
        <dbReference type="ARBA" id="ARBA00007692"/>
    </source>
</evidence>
<proteinExistence type="inferred from homology"/>
<sequence>MSNSFYIHFIRIKLSPTHRPCCLLQLTPFSSAATATPKPISEIANQNSFAVNYLINTLRFSPERAFSAARYLKFKSRERPDSVIAFLENHGFTKQQIERLVKHYPGVILYNPQKAMMPKIEFFQSFGISKTEITRIFTTTPAMCGRNLERQIIPCFSYIKSLFDANETSLSYLKSATHALCCNLQSQLLPNVKVLKESGVPHSKIVYLLQTHPRTVMVDAKRFRKLVEKVKEMGINPLASTFVIAVHVLQAMKKSNWENTVAAYKKWGISDDEIITAFAKHPSFMTVSTDKIMSVMDFFVNKIGMDSSIVVKLPALVSYSLDKRIKPRH</sequence>
<evidence type="ECO:0000313" key="4">
    <source>
        <dbReference type="EMBL" id="PIN07501.1"/>
    </source>
</evidence>
<dbReference type="PANTHER" id="PTHR13068:SF166">
    <property type="entry name" value="TRANSCRIPTION TERMINATION FACTOR MTERF15, MITOCHONDRIAL-LIKE"/>
    <property type="match status" value="1"/>
</dbReference>
<accession>A0A2G9GQD6</accession>
<dbReference type="STRING" id="429701.A0A2G9GQD6"/>
<comment type="similarity">
    <text evidence="1">Belongs to the mTERF family.</text>
</comment>
<keyword evidence="2" id="KW-0804">Transcription</keyword>
<dbReference type="GO" id="GO:0003676">
    <property type="term" value="F:nucleic acid binding"/>
    <property type="evidence" value="ECO:0007669"/>
    <property type="project" value="InterPro"/>
</dbReference>
<name>A0A2G9GQD6_9LAMI</name>